<dbReference type="Proteomes" id="UP000053800">
    <property type="component" value="Unassembled WGS sequence"/>
</dbReference>
<gene>
    <name evidence="2" type="ORF">I314_02271</name>
</gene>
<feature type="region of interest" description="Disordered" evidence="1">
    <location>
        <begin position="152"/>
        <end position="188"/>
    </location>
</feature>
<reference evidence="2 3" key="1">
    <citation type="submission" date="2015-01" db="EMBL/GenBank/DDBJ databases">
        <title>The Genome Sequence of Cryptococcus gattii CA1873.</title>
        <authorList>
            <consortium name="The Broad Institute Genomics Platform"/>
            <person name="Cuomo C."/>
            <person name="Litvintseva A."/>
            <person name="Chen Y."/>
            <person name="Heitman J."/>
            <person name="Sun S."/>
            <person name="Springer D."/>
            <person name="Dromer F."/>
            <person name="Young S."/>
            <person name="Zeng Q."/>
            <person name="Gargeya S."/>
            <person name="Abouelleil A."/>
            <person name="Alvarado L."/>
            <person name="Chapman S.B."/>
            <person name="Gainer-Dewar J."/>
            <person name="Goldberg J."/>
            <person name="Griggs A."/>
            <person name="Gujja S."/>
            <person name="Hansen M."/>
            <person name="Howarth C."/>
            <person name="Imamovic A."/>
            <person name="Larimer J."/>
            <person name="Murphy C."/>
            <person name="Naylor J."/>
            <person name="Pearson M."/>
            <person name="Priest M."/>
            <person name="Roberts A."/>
            <person name="Saif S."/>
            <person name="Shea T."/>
            <person name="Sykes S."/>
            <person name="Wortman J."/>
            <person name="Nusbaum C."/>
            <person name="Birren B."/>
        </authorList>
    </citation>
    <scope>NUCLEOTIDE SEQUENCE [LARGE SCALE GENOMIC DNA]</scope>
    <source>
        <strain evidence="2 3">CA1873</strain>
    </source>
</reference>
<proteinExistence type="predicted"/>
<accession>A0ABR5BE15</accession>
<organism evidence="2 3">
    <name type="scientific">Cryptococcus bacillisporus CA1873</name>
    <dbReference type="NCBI Taxonomy" id="1296111"/>
    <lineage>
        <taxon>Eukaryota</taxon>
        <taxon>Fungi</taxon>
        <taxon>Dikarya</taxon>
        <taxon>Basidiomycota</taxon>
        <taxon>Agaricomycotina</taxon>
        <taxon>Tremellomycetes</taxon>
        <taxon>Tremellales</taxon>
        <taxon>Cryptococcaceae</taxon>
        <taxon>Cryptococcus</taxon>
        <taxon>Cryptococcus gattii species complex</taxon>
    </lineage>
</organism>
<name>A0ABR5BE15_CRYGA</name>
<feature type="region of interest" description="Disordered" evidence="1">
    <location>
        <begin position="1"/>
        <end position="65"/>
    </location>
</feature>
<feature type="compositionally biased region" description="Basic and acidic residues" evidence="1">
    <location>
        <begin position="1"/>
        <end position="12"/>
    </location>
</feature>
<dbReference type="EMBL" id="KN848893">
    <property type="protein sequence ID" value="KIR67058.1"/>
    <property type="molecule type" value="Genomic_DNA"/>
</dbReference>
<evidence type="ECO:0000313" key="2">
    <source>
        <dbReference type="EMBL" id="KIR67058.1"/>
    </source>
</evidence>
<evidence type="ECO:0000256" key="1">
    <source>
        <dbReference type="SAM" id="MobiDB-lite"/>
    </source>
</evidence>
<protein>
    <submittedName>
        <fullName evidence="2">Uncharacterized protein</fullName>
    </submittedName>
</protein>
<keyword evidence="3" id="KW-1185">Reference proteome</keyword>
<sequence length="188" mass="20845">MGRDVSRGDCKGNHQGCDGWEGCGRKNRVASSPSVHELDARHVLPPRHPPHGPPQPRLPVDAGPYPPHPPPLAHPCAPIPFAHPIAPPSLYPTPPPAPRTGPFRPGNHAVRSARTRYHHRRCFPRLWFLQRSEEYRWVGRLCRCDIACPSGGSYETSRGRREIRPGEQGARRKAGKEEEGNGVEDVDA</sequence>
<evidence type="ECO:0000313" key="3">
    <source>
        <dbReference type="Proteomes" id="UP000053800"/>
    </source>
</evidence>